<dbReference type="InterPro" id="IPR029313">
    <property type="entry name" value="FANCI_S3"/>
</dbReference>
<dbReference type="GO" id="GO:0006281">
    <property type="term" value="P:DNA repair"/>
    <property type="evidence" value="ECO:0007669"/>
    <property type="project" value="InterPro"/>
</dbReference>
<evidence type="ECO:0000259" key="4">
    <source>
        <dbReference type="Pfam" id="PF14677"/>
    </source>
</evidence>
<dbReference type="InterPro" id="IPR026171">
    <property type="entry name" value="FANCI"/>
</dbReference>
<proteinExistence type="predicted"/>
<evidence type="ECO:0000259" key="5">
    <source>
        <dbReference type="Pfam" id="PF14678"/>
    </source>
</evidence>
<keyword evidence="9" id="KW-1185">Reference proteome</keyword>
<dbReference type="PANTHER" id="PTHR21818:SF0">
    <property type="entry name" value="FANCONI ANEMIA GROUP I PROTEIN"/>
    <property type="match status" value="1"/>
</dbReference>
<dbReference type="STRING" id="6832.A0A553PGP2"/>
<feature type="domain" description="FANCI solenoid 4" evidence="5">
    <location>
        <begin position="1070"/>
        <end position="1310"/>
    </location>
</feature>
<gene>
    <name evidence="8" type="ORF">TCAL_06879</name>
</gene>
<organism evidence="8 9">
    <name type="scientific">Tigriopus californicus</name>
    <name type="common">Marine copepod</name>
    <dbReference type="NCBI Taxonomy" id="6832"/>
    <lineage>
        <taxon>Eukaryota</taxon>
        <taxon>Metazoa</taxon>
        <taxon>Ecdysozoa</taxon>
        <taxon>Arthropoda</taxon>
        <taxon>Crustacea</taxon>
        <taxon>Multicrustacea</taxon>
        <taxon>Hexanauplia</taxon>
        <taxon>Copepoda</taxon>
        <taxon>Harpacticoida</taxon>
        <taxon>Harpacticidae</taxon>
        <taxon>Tigriopus</taxon>
    </lineage>
</organism>
<feature type="domain" description="FANCI solenoid 1" evidence="2">
    <location>
        <begin position="79"/>
        <end position="293"/>
    </location>
</feature>
<dbReference type="InterPro" id="IPR029312">
    <property type="entry name" value="FANCI_HD2"/>
</dbReference>
<dbReference type="Pfam" id="PF14678">
    <property type="entry name" value="FANCI_S4"/>
    <property type="match status" value="1"/>
</dbReference>
<dbReference type="Pfam" id="PF14679">
    <property type="entry name" value="FANCI_HD1"/>
    <property type="match status" value="1"/>
</dbReference>
<evidence type="ECO:0000259" key="6">
    <source>
        <dbReference type="Pfam" id="PF14679"/>
    </source>
</evidence>
<evidence type="ECO:0000259" key="2">
    <source>
        <dbReference type="Pfam" id="PF14675"/>
    </source>
</evidence>
<feature type="domain" description="FANCI helical" evidence="7">
    <location>
        <begin position="559"/>
        <end position="791"/>
    </location>
</feature>
<dbReference type="OrthoDB" id="195089at2759"/>
<dbReference type="Pfam" id="PF14680">
    <property type="entry name" value="FANCI_HD2"/>
    <property type="match status" value="1"/>
</dbReference>
<comment type="caution">
    <text evidence="8">The sequence shown here is derived from an EMBL/GenBank/DDBJ whole genome shotgun (WGS) entry which is preliminary data.</text>
</comment>
<feature type="compositionally biased region" description="Polar residues" evidence="1">
    <location>
        <begin position="1333"/>
        <end position="1353"/>
    </location>
</feature>
<dbReference type="PANTHER" id="PTHR21818">
    <property type="entry name" value="BC025462 PROTEIN"/>
    <property type="match status" value="1"/>
</dbReference>
<evidence type="ECO:0000259" key="7">
    <source>
        <dbReference type="Pfam" id="PF14680"/>
    </source>
</evidence>
<evidence type="ECO:0000256" key="1">
    <source>
        <dbReference type="SAM" id="MobiDB-lite"/>
    </source>
</evidence>
<dbReference type="Pfam" id="PF14677">
    <property type="entry name" value="FANCI_S3"/>
    <property type="match status" value="1"/>
</dbReference>
<feature type="domain" description="FANCI solenoid 2" evidence="3">
    <location>
        <begin position="395"/>
        <end position="542"/>
    </location>
</feature>
<feature type="region of interest" description="Disordered" evidence="1">
    <location>
        <begin position="1309"/>
        <end position="1377"/>
    </location>
</feature>
<name>A0A553PGP2_TIGCA</name>
<dbReference type="GO" id="GO:0070182">
    <property type="term" value="F:DNA polymerase binding"/>
    <property type="evidence" value="ECO:0007669"/>
    <property type="project" value="TreeGrafter"/>
</dbReference>
<dbReference type="InterPro" id="IPR029308">
    <property type="entry name" value="FANCI_S1"/>
</dbReference>
<dbReference type="EMBL" id="VCGU01000004">
    <property type="protein sequence ID" value="TRY76848.1"/>
    <property type="molecule type" value="Genomic_DNA"/>
</dbReference>
<sequence length="1377" mass="154004">MADWTKKLEALAEESNLELKLKALKGLKSVPIAQIVDEVDEVFRKSDRILILWPQLLSVLCLPASSAQWAEKDELIFQLIQKVFQRLIDTKTIPNVRARRVMECFLPHLESLGTTQLVDLVRMATEALQMEPERWSTRWFGVLSQILGVFPARSRVNVEDVATDAMSGPKYRSHLVHSICGFTWPSCHVTALCSIFLDLALSPDEFHAIQDCLCELIPDLAPAEVPALVHQMMRLSQDHASEKLLAALSHYFRIRLEKDTSPLDSEDLIEGDPEIGAVKQAEGTVLYHITSSIRRGHPMGKDIIKALRTGTQLPDVMLSPFTVYLALSLTSIKSMSQPILEHLKMTISKNISFGLRRNEDAWFRKATQSTHSTSVMFHRLLDQTSTYGGWELIEKGCLDLALTILDSSPGLGKPDKKLKALWALGDDILCRMIKTFPHTVEVVIKMICKRILGSRQAYQYTDCLQKLVHGAGWSLVDNPMLVNDLLEQTSNLGLSGARRVLNALLPLVKSSRVLKNTTILMLRKALFARSVEVKQIGLNGVLQLIKSFKISSSLPVTQMSQSSSGLSQISVDVHRGGTPTNEALCLELLGVLRRGLSQHASVRLSLYQGLGDVLSRNPQLSANILEILSQHPIMMGVLSQNESNHGGDDVALLDLNSVIKEEQNSSTIQDPVGWYLHCVQQMITKIEVVYGEDTENLDDNGLKDKITDFLNDLAGKYANSDLTDLNFVKDADYSRQTLAGETNANKIEILKNVIEALMEFTITHGGDVQSDKASLLLRLFRRHQELSNLIKNTAMKAPVSKKKMDNSLLKQGASKKVVKHQVGGSSKAFKNPEHAFSFNALCIILKACLIDQVPAHQGALTLLRDDTYFVRYLLRVLNEKQSSLERTLSARGEEENNLSDVIFKHLSSIGKMLVNNCLFNDESDENLSLSSLECLLRNLQIVTKYYEPKLKIYLTQLGLPGRSSGEILDQLMDGVFAQITSVQDLVDKHDQDEDAAKVIGHLFQIAQVLLHQYPAHMNSNLDDGLKKVSDWTRKYGESSATTDPNVLKPFLNLLFDANRVFKPNSGLHLDIAREIHSKLGDLNETLQTDDERSFAFISKESGETVLQVLIGSVESALESADIVISRSKQLISSESWNPRMNEDQIADCEKMLCQILARSINTFLELSQSGLKLGALLDQLLKSLIKLYTTLDNLAKYFFMRCKVDKDVIVVSKFDKVVEISKNVTKHLYEVINHIEKKARDVADDNASKKKGDSATRNVINKEARTIPNLIFKIEQFENDLIKIGSRCKIDFKLKASVSRDFRMDQDKLRQDVNDDSTMSDGDESSHHLAESTRIQESQHQGSQSTNSSTQASILKGGNIEPPNKKLKVKMSFRAHD</sequence>
<dbReference type="Pfam" id="PF14676">
    <property type="entry name" value="FANCI_S2"/>
    <property type="match status" value="1"/>
</dbReference>
<dbReference type="Proteomes" id="UP000318571">
    <property type="component" value="Chromosome 5"/>
</dbReference>
<reference evidence="8 9" key="1">
    <citation type="journal article" date="2018" name="Nat. Ecol. Evol.">
        <title>Genomic signatures of mitonuclear coevolution across populations of Tigriopus californicus.</title>
        <authorList>
            <person name="Barreto F.S."/>
            <person name="Watson E.T."/>
            <person name="Lima T.G."/>
            <person name="Willett C.S."/>
            <person name="Edmands S."/>
            <person name="Li W."/>
            <person name="Burton R.S."/>
        </authorList>
    </citation>
    <scope>NUCLEOTIDE SEQUENCE [LARGE SCALE GENOMIC DNA]</scope>
    <source>
        <strain evidence="8 9">San Diego</strain>
    </source>
</reference>
<dbReference type="OMA" id="QSMRMMN"/>
<protein>
    <submittedName>
        <fullName evidence="8">Uncharacterized protein</fullName>
    </submittedName>
</protein>
<dbReference type="InterPro" id="IPR029310">
    <property type="entry name" value="FANCI_HD1"/>
</dbReference>
<feature type="domain" description="FANCI helical" evidence="6">
    <location>
        <begin position="299"/>
        <end position="381"/>
    </location>
</feature>
<dbReference type="Pfam" id="PF14675">
    <property type="entry name" value="FANCI_S1"/>
    <property type="match status" value="1"/>
</dbReference>
<accession>A0A553PGP2</accession>
<evidence type="ECO:0000313" key="9">
    <source>
        <dbReference type="Proteomes" id="UP000318571"/>
    </source>
</evidence>
<dbReference type="InterPro" id="IPR029314">
    <property type="entry name" value="FANCI_S4"/>
</dbReference>
<dbReference type="InterPro" id="IPR029315">
    <property type="entry name" value="FANCI_S2"/>
</dbReference>
<evidence type="ECO:0000313" key="8">
    <source>
        <dbReference type="EMBL" id="TRY76848.1"/>
    </source>
</evidence>
<evidence type="ECO:0000259" key="3">
    <source>
        <dbReference type="Pfam" id="PF14676"/>
    </source>
</evidence>
<feature type="domain" description="FANCI solenoid 3" evidence="4">
    <location>
        <begin position="837"/>
        <end position="1054"/>
    </location>
</feature>
<feature type="compositionally biased region" description="Basic residues" evidence="1">
    <location>
        <begin position="1365"/>
        <end position="1377"/>
    </location>
</feature>